<dbReference type="Proteomes" id="UP000003645">
    <property type="component" value="Chromosome"/>
</dbReference>
<name>A0A0D4CK56_LIMMU</name>
<dbReference type="HOGENOM" id="CLU_035594_1_0_9"/>
<sequence>MIDDLILKDSYFQDHDDYAINKDNMQSFWQITGKEILTTTVQRFGIEDLLNRVKGAGGLDDYQLGGSVSTKHNAHNGIFVDAEHKASFEEPYNRKNYEGIAANNNTLHQQRKVRFKDPSPLYDEYTGKRLSKDGSTNRDHIVSAKRIHENETARLFMSREQRNNMAVSKENMAFTSEQVNKSKGELSMKEWLNKEHNGITNSERFGIDPDKALSREKEAEKFINRNVNKAVFNEVKEASFANGKMQVKRQTIGIVFYYFSEIFIDEMARFATAWKKYQGISERVAAIKDMGSRIKERVIERIKNIKELIGEVVQGAIEGFFSGIIGTIVTTLINMVVSTVKSVGKILQDGISALISAVKLWVTNPEHLEKGELVKKTIKIVGSAISGTLGLIFEQKVKSVVVTIPALAIFAEPIGIISGILVTGCLTGLIFYVVDNFSKIIDSFKAVFSDIKYGLTVSAKEIKERYQTALKKIDEAYVSVLTEIEEYYEKIGKLADLAHDMGLPANVQVTASINYARSSGVSENKILHNISEADDYFLN</sequence>
<dbReference type="OrthoDB" id="9809956at2"/>
<reference evidence="2 3" key="1">
    <citation type="journal article" date="2012" name="J. Bacteriol.">
        <title>Genome sequence of Lactobacillus mucosae LM1, isolated from piglet feces.</title>
        <authorList>
            <person name="Lee J.H."/>
            <person name="Valeriano V.D."/>
            <person name="Shin Y.R."/>
            <person name="Chae J.P."/>
            <person name="Kim G.B."/>
            <person name="Ham J.S."/>
            <person name="Chun J."/>
            <person name="Kang D.K."/>
        </authorList>
    </citation>
    <scope>NUCLEOTIDE SEQUENCE [LARGE SCALE GENOMIC DNA]</scope>
    <source>
        <strain evidence="2 3">LM1</strain>
    </source>
</reference>
<dbReference type="EMBL" id="CP011013">
    <property type="protein sequence ID" value="AJT50266.1"/>
    <property type="molecule type" value="Genomic_DNA"/>
</dbReference>
<evidence type="ECO:0000313" key="2">
    <source>
        <dbReference type="EMBL" id="AJT50266.1"/>
    </source>
</evidence>
<dbReference type="KEGG" id="lmu:LBLM1_03780"/>
<proteinExistence type="predicted"/>
<keyword evidence="1" id="KW-0472">Membrane</keyword>
<keyword evidence="1" id="KW-1133">Transmembrane helix</keyword>
<keyword evidence="1" id="KW-0812">Transmembrane</keyword>
<evidence type="ECO:0000313" key="3">
    <source>
        <dbReference type="Proteomes" id="UP000003645"/>
    </source>
</evidence>
<gene>
    <name evidence="2" type="ORF">LBLM1_03780</name>
</gene>
<keyword evidence="3" id="KW-1185">Reference proteome</keyword>
<dbReference type="AlphaFoldDB" id="A0A0D4CK56"/>
<feature type="transmembrane region" description="Helical" evidence="1">
    <location>
        <begin position="414"/>
        <end position="434"/>
    </location>
</feature>
<protein>
    <submittedName>
        <fullName evidence="2">Uncharacterized protein</fullName>
    </submittedName>
</protein>
<organism evidence="2 3">
    <name type="scientific">Limosilactobacillus mucosae LM1</name>
    <dbReference type="NCBI Taxonomy" id="1130798"/>
    <lineage>
        <taxon>Bacteria</taxon>
        <taxon>Bacillati</taxon>
        <taxon>Bacillota</taxon>
        <taxon>Bacilli</taxon>
        <taxon>Lactobacillales</taxon>
        <taxon>Lactobacillaceae</taxon>
        <taxon>Limosilactobacillus</taxon>
    </lineage>
</organism>
<accession>A0A0D4CK56</accession>
<dbReference type="RefSeq" id="WP_039945537.1">
    <property type="nucleotide sequence ID" value="NZ_CP011013.1"/>
</dbReference>
<evidence type="ECO:0000256" key="1">
    <source>
        <dbReference type="SAM" id="Phobius"/>
    </source>
</evidence>